<protein>
    <submittedName>
        <fullName evidence="2">Uncharacterized protein</fullName>
    </submittedName>
</protein>
<evidence type="ECO:0000313" key="3">
    <source>
        <dbReference type="Proteomes" id="UP000267945"/>
    </source>
</evidence>
<accession>A0A3S8SA01</accession>
<feature type="transmembrane region" description="Helical" evidence="1">
    <location>
        <begin position="12"/>
        <end position="30"/>
    </location>
</feature>
<evidence type="ECO:0000313" key="2">
    <source>
        <dbReference type="EMBL" id="AZK90713.1"/>
    </source>
</evidence>
<organism evidence="2 3">
    <name type="scientific">Lactobacillus helveticus</name>
    <name type="common">Lactobacillus suntoryeus</name>
    <dbReference type="NCBI Taxonomy" id="1587"/>
    <lineage>
        <taxon>Bacteria</taxon>
        <taxon>Bacillati</taxon>
        <taxon>Bacillota</taxon>
        <taxon>Bacilli</taxon>
        <taxon>Lactobacillales</taxon>
        <taxon>Lactobacillaceae</taxon>
        <taxon>Lactobacillus</taxon>
    </lineage>
</organism>
<dbReference type="EMBL" id="CP019581">
    <property type="protein sequence ID" value="AZK90713.1"/>
    <property type="molecule type" value="Genomic_DNA"/>
</dbReference>
<sequence>MGCVTGLYYRYWLINVLYLYYSYVACEVLNTKRLFLSRPIEKQT</sequence>
<reference evidence="2 3" key="1">
    <citation type="submission" date="2017-02" db="EMBL/GenBank/DDBJ databases">
        <title>Complete genome sequence of Lactobacillus helveticus.</title>
        <authorList>
            <person name="Kim J.F."/>
            <person name="Chung Y."/>
            <person name="Kwak M."/>
        </authorList>
    </citation>
    <scope>NUCLEOTIDE SEQUENCE [LARGE SCALE GENOMIC DNA]</scope>
    <source>
        <strain evidence="2 3">LH5</strain>
    </source>
</reference>
<keyword evidence="1" id="KW-0472">Membrane</keyword>
<keyword evidence="1" id="KW-0812">Transmembrane</keyword>
<dbReference type="AlphaFoldDB" id="A0A3S8SA01"/>
<gene>
    <name evidence="2" type="ORF">LH5_00452</name>
</gene>
<dbReference type="Proteomes" id="UP000267945">
    <property type="component" value="Chromosome"/>
</dbReference>
<name>A0A3S8SA01_LACHE</name>
<keyword evidence="1" id="KW-1133">Transmembrane helix</keyword>
<proteinExistence type="predicted"/>
<evidence type="ECO:0000256" key="1">
    <source>
        <dbReference type="SAM" id="Phobius"/>
    </source>
</evidence>